<gene>
    <name evidence="1" type="ORF">GCM10010470_45620</name>
</gene>
<accession>A0ABN3VHC5</accession>
<protein>
    <recommendedName>
        <fullName evidence="3">Tryptophan 2,3-dioxygenase</fullName>
    </recommendedName>
</protein>
<dbReference type="PANTHER" id="PTHR10138">
    <property type="entry name" value="TRYPTOPHAN 2,3-DIOXYGENASE"/>
    <property type="match status" value="1"/>
</dbReference>
<sequence length="372" mass="41337">MGIGEIDGWSAAPLDSAGDGFRLAQLVTKEVRKHGRHLLGDQLLETLAEIQHRRGNRDPFLHAFLDAILARHQDRFRNQTYLALPLLDQVLADPRSGLDPERLSALLIADIVAHESQPSSAGRTDPETRRKRITHAKRLLTALGSADITDLPLPPRTAAGAWLPLTVLPVSLVHDEYFFIRALQTHELVFRTLTADVQAATHALRAGQVDAATAALLRADKVFQRAAMLFRIVATMRADQFHDFRQFTEGASAIQSESYKRFEVCCGEPKPSRIRSEAFTNVPAVQAGAHRQDNVARAFLDLHRQGRIDDSAGTRLRFAIDQLEASHQRWKITHYRLAARMLGNAHGSGYTAGVPYLEQCLRNRLFTTAAGT</sequence>
<dbReference type="PANTHER" id="PTHR10138:SF0">
    <property type="entry name" value="TRYPTOPHAN 2,3-DIOXYGENASE"/>
    <property type="match status" value="1"/>
</dbReference>
<evidence type="ECO:0008006" key="3">
    <source>
        <dbReference type="Google" id="ProtNLM"/>
    </source>
</evidence>
<dbReference type="EMBL" id="BAAAUX010000019">
    <property type="protein sequence ID" value="GAA2805279.1"/>
    <property type="molecule type" value="Genomic_DNA"/>
</dbReference>
<evidence type="ECO:0000313" key="2">
    <source>
        <dbReference type="Proteomes" id="UP001500979"/>
    </source>
</evidence>
<dbReference type="Proteomes" id="UP001500979">
    <property type="component" value="Unassembled WGS sequence"/>
</dbReference>
<dbReference type="InterPro" id="IPR037217">
    <property type="entry name" value="Trp/Indoleamine_2_3_dOase-like"/>
</dbReference>
<dbReference type="InterPro" id="IPR004981">
    <property type="entry name" value="Trp_2_3_dOase"/>
</dbReference>
<proteinExistence type="predicted"/>
<reference evidence="1 2" key="1">
    <citation type="journal article" date="2019" name="Int. J. Syst. Evol. Microbiol.">
        <title>The Global Catalogue of Microorganisms (GCM) 10K type strain sequencing project: providing services to taxonomists for standard genome sequencing and annotation.</title>
        <authorList>
            <consortium name="The Broad Institute Genomics Platform"/>
            <consortium name="The Broad Institute Genome Sequencing Center for Infectious Disease"/>
            <person name="Wu L."/>
            <person name="Ma J."/>
        </authorList>
    </citation>
    <scope>NUCLEOTIDE SEQUENCE [LARGE SCALE GENOMIC DNA]</scope>
    <source>
        <strain evidence="1 2">JCM 9383</strain>
    </source>
</reference>
<dbReference type="Pfam" id="PF03301">
    <property type="entry name" value="Trp_dioxygenase"/>
    <property type="match status" value="1"/>
</dbReference>
<dbReference type="SUPFAM" id="SSF140959">
    <property type="entry name" value="Indolic compounds 2,3-dioxygenase-like"/>
    <property type="match status" value="1"/>
</dbReference>
<evidence type="ECO:0000313" key="1">
    <source>
        <dbReference type="EMBL" id="GAA2805279.1"/>
    </source>
</evidence>
<dbReference type="RefSeq" id="WP_344682890.1">
    <property type="nucleotide sequence ID" value="NZ_BAAAUX010000019.1"/>
</dbReference>
<keyword evidence="2" id="KW-1185">Reference proteome</keyword>
<organism evidence="1 2">
    <name type="scientific">Saccharopolyspora taberi</name>
    <dbReference type="NCBI Taxonomy" id="60895"/>
    <lineage>
        <taxon>Bacteria</taxon>
        <taxon>Bacillati</taxon>
        <taxon>Actinomycetota</taxon>
        <taxon>Actinomycetes</taxon>
        <taxon>Pseudonocardiales</taxon>
        <taxon>Pseudonocardiaceae</taxon>
        <taxon>Saccharopolyspora</taxon>
    </lineage>
</organism>
<name>A0ABN3VHC5_9PSEU</name>
<comment type="caution">
    <text evidence="1">The sequence shown here is derived from an EMBL/GenBank/DDBJ whole genome shotgun (WGS) entry which is preliminary data.</text>
</comment>
<dbReference type="Gene3D" id="1.20.58.480">
    <property type="match status" value="1"/>
</dbReference>